<reference evidence="2 3" key="1">
    <citation type="journal article" date="2018" name="Plant J.">
        <title>Genome sequences of Chlorella sorokiniana UTEX 1602 and Micractinium conductrix SAG 241.80: implications to maltose excretion by a green alga.</title>
        <authorList>
            <person name="Arriola M.B."/>
            <person name="Velmurugan N."/>
            <person name="Zhang Y."/>
            <person name="Plunkett M.H."/>
            <person name="Hondzo H."/>
            <person name="Barney B.M."/>
        </authorList>
    </citation>
    <scope>NUCLEOTIDE SEQUENCE [LARGE SCALE GENOMIC DNA]</scope>
    <source>
        <strain evidence="2 3">SAG 241.80</strain>
    </source>
</reference>
<proteinExistence type="predicted"/>
<dbReference type="Proteomes" id="UP000239649">
    <property type="component" value="Unassembled WGS sequence"/>
</dbReference>
<gene>
    <name evidence="2" type="ORF">C2E20_8954</name>
</gene>
<dbReference type="GO" id="GO:0008233">
    <property type="term" value="F:peptidase activity"/>
    <property type="evidence" value="ECO:0007669"/>
    <property type="project" value="UniProtKB-KW"/>
</dbReference>
<dbReference type="InterPro" id="IPR003111">
    <property type="entry name" value="Lon_prtase_N"/>
</dbReference>
<dbReference type="PANTHER" id="PTHR46732:SF8">
    <property type="entry name" value="ATP-DEPENDENT PROTEASE LA (LON) DOMAIN PROTEIN"/>
    <property type="match status" value="1"/>
</dbReference>
<evidence type="ECO:0000313" key="3">
    <source>
        <dbReference type="Proteomes" id="UP000239649"/>
    </source>
</evidence>
<keyword evidence="3" id="KW-1185">Reference proteome</keyword>
<dbReference type="OrthoDB" id="264917at2759"/>
<organism evidence="2 3">
    <name type="scientific">Micractinium conductrix</name>
    <dbReference type="NCBI Taxonomy" id="554055"/>
    <lineage>
        <taxon>Eukaryota</taxon>
        <taxon>Viridiplantae</taxon>
        <taxon>Chlorophyta</taxon>
        <taxon>core chlorophytes</taxon>
        <taxon>Trebouxiophyceae</taxon>
        <taxon>Chlorellales</taxon>
        <taxon>Chlorellaceae</taxon>
        <taxon>Chlorella clade</taxon>
        <taxon>Micractinium</taxon>
    </lineage>
</organism>
<keyword evidence="2" id="KW-0378">Hydrolase</keyword>
<name>A0A2P6UZT3_9CHLO</name>
<dbReference type="SMART" id="SM00464">
    <property type="entry name" value="LON"/>
    <property type="match status" value="1"/>
</dbReference>
<evidence type="ECO:0000313" key="2">
    <source>
        <dbReference type="EMBL" id="PSC67358.1"/>
    </source>
</evidence>
<protein>
    <submittedName>
        <fullName evidence="2">ATP-dependent protease</fullName>
    </submittedName>
</protein>
<dbReference type="STRING" id="554055.A0A2P6UZT3"/>
<dbReference type="Pfam" id="PF02190">
    <property type="entry name" value="LON_substr_bdg"/>
    <property type="match status" value="1"/>
</dbReference>
<dbReference type="InterPro" id="IPR015947">
    <property type="entry name" value="PUA-like_sf"/>
</dbReference>
<dbReference type="InterPro" id="IPR046336">
    <property type="entry name" value="Lon_prtase_N_sf"/>
</dbReference>
<dbReference type="Gene3D" id="1.20.58.1480">
    <property type="match status" value="1"/>
</dbReference>
<sequence length="313" mass="34041">MPGAFPARDPQPAHAWGVSLAHSAWCPRRSTEAAASFAAPTHQRHQRQRRQARRCVAAAAAKQPRQGGTREKIPVFPLGIVALPAADVPLQIFEARYRVLFSTLMAGAQGVDEGLVNTEKPWCGSRLFGMAFYDNKSQGLASIGTLLEITDHANLEDGRMLVNNVGRQRFKIVDVVEEKPVLICEVEYLKDDEDDGDSAEAHTLATQVAEDFRNVVSLSVKLRDASVPNDIANPRQLSELTPRELSFWVASLFAGNPYQQQALLEEDTTMGRLKAVEELLDGTVKYLAAQATLQSAFKTTGGPDVAPPAGGPD</sequence>
<dbReference type="EMBL" id="LHPF02000063">
    <property type="protein sequence ID" value="PSC67358.1"/>
    <property type="molecule type" value="Genomic_DNA"/>
</dbReference>
<accession>A0A2P6UZT3</accession>
<dbReference type="PANTHER" id="PTHR46732">
    <property type="entry name" value="ATP-DEPENDENT PROTEASE LA (LON) DOMAIN PROTEIN"/>
    <property type="match status" value="1"/>
</dbReference>
<dbReference type="AlphaFoldDB" id="A0A2P6UZT3"/>
<evidence type="ECO:0000259" key="1">
    <source>
        <dbReference type="PROSITE" id="PS51787"/>
    </source>
</evidence>
<comment type="caution">
    <text evidence="2">The sequence shown here is derived from an EMBL/GenBank/DDBJ whole genome shotgun (WGS) entry which is preliminary data.</text>
</comment>
<dbReference type="Gene3D" id="2.30.130.40">
    <property type="entry name" value="LON domain-like"/>
    <property type="match status" value="1"/>
</dbReference>
<dbReference type="PROSITE" id="PS51787">
    <property type="entry name" value="LON_N"/>
    <property type="match status" value="1"/>
</dbReference>
<dbReference type="GO" id="GO:0006508">
    <property type="term" value="P:proteolysis"/>
    <property type="evidence" value="ECO:0007669"/>
    <property type="project" value="UniProtKB-KW"/>
</dbReference>
<feature type="domain" description="Lon N-terminal" evidence="1">
    <location>
        <begin position="73"/>
        <end position="284"/>
    </location>
</feature>
<keyword evidence="2" id="KW-0645">Protease</keyword>
<dbReference type="SUPFAM" id="SSF88697">
    <property type="entry name" value="PUA domain-like"/>
    <property type="match status" value="1"/>
</dbReference>